<proteinExistence type="predicted"/>
<name>A0A4Q7DIW8_9PROT</name>
<evidence type="ECO:0000313" key="2">
    <source>
        <dbReference type="EMBL" id="RZI46065.1"/>
    </source>
</evidence>
<reference evidence="2 3" key="1">
    <citation type="submission" date="2018-10" db="EMBL/GenBank/DDBJ databases">
        <title>An updated phylogeny of the Alphaproteobacteria reveals that the parasitic Rickettsiales and Holosporales have independent origins.</title>
        <authorList>
            <person name="Munoz-Gomez S.A."/>
            <person name="Hess S."/>
            <person name="Burger G."/>
            <person name="Lang B.F."/>
            <person name="Susko E."/>
            <person name="Slamovits C.H."/>
            <person name="Roger A.J."/>
        </authorList>
    </citation>
    <scope>NUCLEOTIDE SEQUENCE [LARGE SCALE GENOMIC DNA]</scope>
    <source>
        <strain evidence="2">HOLO01</strain>
    </source>
</reference>
<feature type="chain" id="PRO_5020790160" evidence="1">
    <location>
        <begin position="20"/>
        <end position="417"/>
    </location>
</feature>
<comment type="caution">
    <text evidence="2">The sequence shown here is derived from an EMBL/GenBank/DDBJ whole genome shotgun (WGS) entry which is preliminary data.</text>
</comment>
<accession>A0A4Q7DIW8</accession>
<sequence>MVLLWQRCFFLAVSLVASSISSVSSSLDSGDFNPLFASSPLSLASSTASPPSLTSQLSPANGTNFSPLSSFSPSDPKGIHKSVSMVHVNKASYAQLGGLSDDIEDEEDELGEEGLDDDQIAEEIRDIYPQFFTGEARSSQFADFTSKTFIPFLQNQATQQHPYPDEIEVYLHQTEPRRVRTEPLTEALIVRAIDAIIGLQPQSTFLIADDLSQQLTKVLPKRSYFPVSGESPLGHRYMLDCLLNHRHPIAVPKQGQHIRAYGVDMSAFGFSVCGWVKYLKCNPHNVLRRAAASLIEDAVSKGSDRQKVTPEVVQQISIKYGKLLDQFKSLLIDLDYQLVGNKMNESEYCRCVIGLYWLILESNLLPNGTLQKDQFHETLGYISEQAKESISAYWSWESEYEFFETSPLDGVPTWRLH</sequence>
<organism evidence="2 3">
    <name type="scientific">Candidatus Finniella inopinata</name>
    <dbReference type="NCBI Taxonomy" id="1696036"/>
    <lineage>
        <taxon>Bacteria</taxon>
        <taxon>Pseudomonadati</taxon>
        <taxon>Pseudomonadota</taxon>
        <taxon>Alphaproteobacteria</taxon>
        <taxon>Holosporales</taxon>
        <taxon>Candidatus Paracaedibacteraceae</taxon>
        <taxon>Candidatus Finniella</taxon>
    </lineage>
</organism>
<feature type="signal peptide" evidence="1">
    <location>
        <begin position="1"/>
        <end position="19"/>
    </location>
</feature>
<evidence type="ECO:0000256" key="1">
    <source>
        <dbReference type="SAM" id="SignalP"/>
    </source>
</evidence>
<dbReference type="AlphaFoldDB" id="A0A4Q7DIW8"/>
<protein>
    <submittedName>
        <fullName evidence="2">Uncharacterized protein</fullName>
    </submittedName>
</protein>
<keyword evidence="3" id="KW-1185">Reference proteome</keyword>
<gene>
    <name evidence="2" type="ORF">EQU50_03800</name>
</gene>
<dbReference type="RefSeq" id="WP_130153824.1">
    <property type="nucleotide sequence ID" value="NZ_SCFB01000005.1"/>
</dbReference>
<keyword evidence="1" id="KW-0732">Signal</keyword>
<evidence type="ECO:0000313" key="3">
    <source>
        <dbReference type="Proteomes" id="UP000293550"/>
    </source>
</evidence>
<dbReference type="EMBL" id="SCFB01000005">
    <property type="protein sequence ID" value="RZI46065.1"/>
    <property type="molecule type" value="Genomic_DNA"/>
</dbReference>
<dbReference type="Proteomes" id="UP000293550">
    <property type="component" value="Unassembled WGS sequence"/>
</dbReference>